<sequence length="126" mass="14714">MFGPFRMTNPLSGGLLWKIPWRLSKFQKRRQRMRLRAVDQVVATLDAALAKKGVTLEALERWKAEMPTEPEMMPRDKYTMFDRKVKGYRKGIHSEFIPGFSSSLELPPLFSKDKKVWIRFLPDEAG</sequence>
<organism evidence="1 2">
    <name type="scientific">Lomentospora prolificans</name>
    <dbReference type="NCBI Taxonomy" id="41688"/>
    <lineage>
        <taxon>Eukaryota</taxon>
        <taxon>Fungi</taxon>
        <taxon>Dikarya</taxon>
        <taxon>Ascomycota</taxon>
        <taxon>Pezizomycotina</taxon>
        <taxon>Sordariomycetes</taxon>
        <taxon>Hypocreomycetidae</taxon>
        <taxon>Microascales</taxon>
        <taxon>Microascaceae</taxon>
        <taxon>Lomentospora</taxon>
    </lineage>
</organism>
<dbReference type="PANTHER" id="PTHR28271">
    <property type="entry name" value="54S RIBOSOMAL PROTEIN L31, MITOCHONDRIAL"/>
    <property type="match status" value="1"/>
</dbReference>
<dbReference type="GO" id="GO:0005762">
    <property type="term" value="C:mitochondrial large ribosomal subunit"/>
    <property type="evidence" value="ECO:0007669"/>
    <property type="project" value="TreeGrafter"/>
</dbReference>
<evidence type="ECO:0008006" key="3">
    <source>
        <dbReference type="Google" id="ProtNLM"/>
    </source>
</evidence>
<dbReference type="InterPro" id="IPR016340">
    <property type="entry name" value="Ribosomal_mL60"/>
</dbReference>
<dbReference type="EMBL" id="NLAX01000010">
    <property type="protein sequence ID" value="PKS09997.1"/>
    <property type="molecule type" value="Genomic_DNA"/>
</dbReference>
<reference evidence="1 2" key="1">
    <citation type="journal article" date="2017" name="G3 (Bethesda)">
        <title>First Draft Genome Sequence of the Pathogenic Fungus Lomentospora prolificans (Formerly Scedosporium prolificans).</title>
        <authorList>
            <person name="Luo R."/>
            <person name="Zimin A."/>
            <person name="Workman R."/>
            <person name="Fan Y."/>
            <person name="Pertea G."/>
            <person name="Grossman N."/>
            <person name="Wear M.P."/>
            <person name="Jia B."/>
            <person name="Miller H."/>
            <person name="Casadevall A."/>
            <person name="Timp W."/>
            <person name="Zhang S.X."/>
            <person name="Salzberg S.L."/>
        </authorList>
    </citation>
    <scope>NUCLEOTIDE SEQUENCE [LARGE SCALE GENOMIC DNA]</scope>
    <source>
        <strain evidence="1 2">JHH-5317</strain>
    </source>
</reference>
<name>A0A2N3NC72_9PEZI</name>
<proteinExistence type="predicted"/>
<comment type="caution">
    <text evidence="1">The sequence shown here is derived from an EMBL/GenBank/DDBJ whole genome shotgun (WGS) entry which is preliminary data.</text>
</comment>
<dbReference type="VEuPathDB" id="FungiDB:jhhlp_004621"/>
<dbReference type="STRING" id="41688.A0A2N3NC72"/>
<dbReference type="PANTHER" id="PTHR28271:SF1">
    <property type="entry name" value="LARGE RIBOSOMAL SUBUNIT PROTEIN ML60"/>
    <property type="match status" value="1"/>
</dbReference>
<protein>
    <recommendedName>
        <fullName evidence="3">54S ribosomal protein L31, mitochondrial</fullName>
    </recommendedName>
</protein>
<evidence type="ECO:0000313" key="2">
    <source>
        <dbReference type="Proteomes" id="UP000233524"/>
    </source>
</evidence>
<dbReference type="Pfam" id="PF09784">
    <property type="entry name" value="L31"/>
    <property type="match status" value="1"/>
</dbReference>
<dbReference type="FunCoup" id="A0A2N3NC72">
    <property type="interactions" value="70"/>
</dbReference>
<dbReference type="GO" id="GO:0003735">
    <property type="term" value="F:structural constituent of ribosome"/>
    <property type="evidence" value="ECO:0007669"/>
    <property type="project" value="TreeGrafter"/>
</dbReference>
<keyword evidence="2" id="KW-1185">Reference proteome</keyword>
<dbReference type="OrthoDB" id="2332379at2759"/>
<evidence type="ECO:0000313" key="1">
    <source>
        <dbReference type="EMBL" id="PKS09997.1"/>
    </source>
</evidence>
<dbReference type="Proteomes" id="UP000233524">
    <property type="component" value="Unassembled WGS sequence"/>
</dbReference>
<dbReference type="AlphaFoldDB" id="A0A2N3NC72"/>
<gene>
    <name evidence="1" type="ORF">jhhlp_004621</name>
</gene>
<dbReference type="InParanoid" id="A0A2N3NC72"/>
<accession>A0A2N3NC72</accession>